<reference evidence="1 2" key="1">
    <citation type="submission" date="2014-06" db="EMBL/GenBank/DDBJ databases">
        <authorList>
            <consortium name="DOE Joint Genome Institute"/>
            <person name="Kuo A."/>
            <person name="Kohler A."/>
            <person name="Nagy L.G."/>
            <person name="Floudas D."/>
            <person name="Copeland A."/>
            <person name="Barry K.W."/>
            <person name="Cichocki N."/>
            <person name="Veneault-Fourrey C."/>
            <person name="LaButti K."/>
            <person name="Lindquist E.A."/>
            <person name="Lipzen A."/>
            <person name="Lundell T."/>
            <person name="Morin E."/>
            <person name="Murat C."/>
            <person name="Sun H."/>
            <person name="Tunlid A."/>
            <person name="Henrissat B."/>
            <person name="Grigoriev I.V."/>
            <person name="Hibbett D.S."/>
            <person name="Martin F."/>
            <person name="Nordberg H.P."/>
            <person name="Cantor M.N."/>
            <person name="Hua S.X."/>
        </authorList>
    </citation>
    <scope>NUCLEOTIDE SEQUENCE [LARGE SCALE GENOMIC DNA]</scope>
    <source>
        <strain evidence="1 2">ATCC 200175</strain>
    </source>
</reference>
<organism evidence="1 2">
    <name type="scientific">Paxillus involutus ATCC 200175</name>
    <dbReference type="NCBI Taxonomy" id="664439"/>
    <lineage>
        <taxon>Eukaryota</taxon>
        <taxon>Fungi</taxon>
        <taxon>Dikarya</taxon>
        <taxon>Basidiomycota</taxon>
        <taxon>Agaricomycotina</taxon>
        <taxon>Agaricomycetes</taxon>
        <taxon>Agaricomycetidae</taxon>
        <taxon>Boletales</taxon>
        <taxon>Paxilineae</taxon>
        <taxon>Paxillaceae</taxon>
        <taxon>Paxillus</taxon>
    </lineage>
</organism>
<proteinExistence type="predicted"/>
<dbReference type="AlphaFoldDB" id="A0A0C9SVZ5"/>
<evidence type="ECO:0000313" key="2">
    <source>
        <dbReference type="Proteomes" id="UP000053647"/>
    </source>
</evidence>
<evidence type="ECO:0000313" key="1">
    <source>
        <dbReference type="EMBL" id="KIJ06905.1"/>
    </source>
</evidence>
<reference evidence="2" key="2">
    <citation type="submission" date="2015-01" db="EMBL/GenBank/DDBJ databases">
        <title>Evolutionary Origins and Diversification of the Mycorrhizal Mutualists.</title>
        <authorList>
            <consortium name="DOE Joint Genome Institute"/>
            <consortium name="Mycorrhizal Genomics Consortium"/>
            <person name="Kohler A."/>
            <person name="Kuo A."/>
            <person name="Nagy L.G."/>
            <person name="Floudas D."/>
            <person name="Copeland A."/>
            <person name="Barry K.W."/>
            <person name="Cichocki N."/>
            <person name="Veneault-Fourrey C."/>
            <person name="LaButti K."/>
            <person name="Lindquist E.A."/>
            <person name="Lipzen A."/>
            <person name="Lundell T."/>
            <person name="Morin E."/>
            <person name="Murat C."/>
            <person name="Riley R."/>
            <person name="Ohm R."/>
            <person name="Sun H."/>
            <person name="Tunlid A."/>
            <person name="Henrissat B."/>
            <person name="Grigoriev I.V."/>
            <person name="Hibbett D.S."/>
            <person name="Martin F."/>
        </authorList>
    </citation>
    <scope>NUCLEOTIDE SEQUENCE [LARGE SCALE GENOMIC DNA]</scope>
    <source>
        <strain evidence="2">ATCC 200175</strain>
    </source>
</reference>
<sequence>MDVVQQPPALIFHVLTHPPDISLQQVHQANGDLRPIPSGLGIYVDPETSQNLPALTSMASQVNLGSGVVENSPAPEQPTQDTVWPLDDIRSMFSNDLTGYATREGERPIASGSYGDIYKGTLRVSGRSINVAVKAIRTYFADDGNTSRKSRDSVRRSECG</sequence>
<protein>
    <submittedName>
        <fullName evidence="1">Uncharacterized protein</fullName>
    </submittedName>
</protein>
<dbReference type="Proteomes" id="UP000053647">
    <property type="component" value="Unassembled WGS sequence"/>
</dbReference>
<dbReference type="OrthoDB" id="346907at2759"/>
<gene>
    <name evidence="1" type="ORF">PAXINDRAFT_19892</name>
</gene>
<dbReference type="EMBL" id="KN820104">
    <property type="protein sequence ID" value="KIJ06905.1"/>
    <property type="molecule type" value="Genomic_DNA"/>
</dbReference>
<accession>A0A0C9SVZ5</accession>
<name>A0A0C9SVZ5_PAXIN</name>
<dbReference type="HOGENOM" id="CLU_1652726_0_0_1"/>
<keyword evidence="2" id="KW-1185">Reference proteome</keyword>